<dbReference type="PANTHER" id="PTHR13016">
    <property type="entry name" value="AMMECR1 HOMOLOG"/>
    <property type="match status" value="1"/>
</dbReference>
<dbReference type="InterPro" id="IPR027485">
    <property type="entry name" value="AMMECR1_N"/>
</dbReference>
<evidence type="ECO:0000313" key="2">
    <source>
        <dbReference type="EMBL" id="PSN90589.1"/>
    </source>
</evidence>
<dbReference type="InterPro" id="IPR023473">
    <property type="entry name" value="AMMECR1"/>
</dbReference>
<evidence type="ECO:0000313" key="3">
    <source>
        <dbReference type="Proteomes" id="UP000240490"/>
    </source>
</evidence>
<accession>A0A2R6AW28</accession>
<dbReference type="NCBIfam" id="TIGR04335">
    <property type="entry name" value="AmmeMemoSam_A"/>
    <property type="match status" value="1"/>
</dbReference>
<dbReference type="Proteomes" id="UP000240490">
    <property type="component" value="Unassembled WGS sequence"/>
</dbReference>
<sequence length="180" mass="19482">MGIELARYAKRKVASALGQRVDATPIIVEGRSVDGAFVTITIENNLRGCMGYVGVRQPLLKAVERAAMAAAFEDPRFPPLTSGELPLSVFEVTLLGPLRPLASRAPQELAASIQLGVHGLLVRRMGFSGLLLPQVAVEYGWGASEFLSQTCLKAGLPEDCWCQPDTEVYLFEGKWFSESG</sequence>
<dbReference type="InterPro" id="IPR027623">
    <property type="entry name" value="AmmeMemoSam_A"/>
</dbReference>
<dbReference type="NCBIfam" id="TIGR00296">
    <property type="entry name" value="TIGR00296 family protein"/>
    <property type="match status" value="1"/>
</dbReference>
<dbReference type="PROSITE" id="PS51112">
    <property type="entry name" value="AMMECR1"/>
    <property type="match status" value="1"/>
</dbReference>
<comment type="caution">
    <text evidence="2">The sequence shown here is derived from an EMBL/GenBank/DDBJ whole genome shotgun (WGS) entry which is preliminary data.</text>
</comment>
<dbReference type="PANTHER" id="PTHR13016:SF0">
    <property type="entry name" value="AMME SYNDROME CANDIDATE GENE 1 PROTEIN"/>
    <property type="match status" value="1"/>
</dbReference>
<dbReference type="InterPro" id="IPR036071">
    <property type="entry name" value="AMMECR1_dom_sf"/>
</dbReference>
<protein>
    <recommendedName>
        <fullName evidence="1">AMMECR1 domain-containing protein</fullName>
    </recommendedName>
</protein>
<dbReference type="Gene3D" id="3.30.700.20">
    <property type="entry name" value="Hypothetical protein ph0010, domain 1"/>
    <property type="match status" value="1"/>
</dbReference>
<evidence type="ECO:0000259" key="1">
    <source>
        <dbReference type="PROSITE" id="PS51112"/>
    </source>
</evidence>
<dbReference type="InterPro" id="IPR002733">
    <property type="entry name" value="AMMECR1_domain"/>
</dbReference>
<organism evidence="2 3">
    <name type="scientific">Candidatus Marsarchaeota G2 archaeon ECH_B_SAG-M15</name>
    <dbReference type="NCBI Taxonomy" id="1978162"/>
    <lineage>
        <taxon>Archaea</taxon>
        <taxon>Candidatus Marsarchaeota</taxon>
        <taxon>Candidatus Marsarchaeota group 2</taxon>
    </lineage>
</organism>
<dbReference type="AlphaFoldDB" id="A0A2R6AW28"/>
<dbReference type="SUPFAM" id="SSF143447">
    <property type="entry name" value="AMMECR1-like"/>
    <property type="match status" value="1"/>
</dbReference>
<gene>
    <name evidence="2" type="ORF">B9Q08_04435</name>
</gene>
<reference evidence="2 3" key="1">
    <citation type="submission" date="2017-04" db="EMBL/GenBank/DDBJ databases">
        <title>Novel microbial lineages endemic to geothermal iron-oxide mats fill important gaps in the evolutionary history of Archaea.</title>
        <authorList>
            <person name="Jay Z.J."/>
            <person name="Beam J.P."/>
            <person name="Dlakic M."/>
            <person name="Rusch D.B."/>
            <person name="Kozubal M.A."/>
            <person name="Inskeep W.P."/>
        </authorList>
    </citation>
    <scope>NUCLEOTIDE SEQUENCE [LARGE SCALE GENOMIC DNA]</scope>
    <source>
        <strain evidence="2">ECH_B_SAG-M15</strain>
    </source>
</reference>
<dbReference type="Pfam" id="PF01871">
    <property type="entry name" value="AMMECR1"/>
    <property type="match status" value="1"/>
</dbReference>
<dbReference type="Gene3D" id="3.30.1490.150">
    <property type="entry name" value="Hypothetical protein ph0010, domain 2"/>
    <property type="match status" value="1"/>
</dbReference>
<feature type="domain" description="AMMECR1" evidence="1">
    <location>
        <begin position="1"/>
        <end position="180"/>
    </location>
</feature>
<dbReference type="EMBL" id="NEXJ01000077">
    <property type="protein sequence ID" value="PSN90589.1"/>
    <property type="molecule type" value="Genomic_DNA"/>
</dbReference>
<name>A0A2R6AW28_9ARCH</name>
<proteinExistence type="predicted"/>